<evidence type="ECO:0000256" key="4">
    <source>
        <dbReference type="ARBA" id="ARBA00023204"/>
    </source>
</evidence>
<dbReference type="CDD" id="cd00540">
    <property type="entry name" value="AAG"/>
    <property type="match status" value="1"/>
</dbReference>
<evidence type="ECO:0000313" key="7">
    <source>
        <dbReference type="Proteomes" id="UP000177097"/>
    </source>
</evidence>
<keyword evidence="2 5" id="KW-0227">DNA damage</keyword>
<dbReference type="AlphaFoldDB" id="A0A1F7TYM9"/>
<organism evidence="6 7">
    <name type="scientific">Candidatus Uhrbacteria bacterium RIFCSPHIGHO2_02_FULL_53_13</name>
    <dbReference type="NCBI Taxonomy" id="1802389"/>
    <lineage>
        <taxon>Bacteria</taxon>
        <taxon>Candidatus Uhriibacteriota</taxon>
    </lineage>
</organism>
<dbReference type="GO" id="GO:0003905">
    <property type="term" value="F:alkylbase DNA N-glycosylase activity"/>
    <property type="evidence" value="ECO:0007669"/>
    <property type="project" value="InterPro"/>
</dbReference>
<dbReference type="GO" id="GO:0006284">
    <property type="term" value="P:base-excision repair"/>
    <property type="evidence" value="ECO:0007669"/>
    <property type="project" value="InterPro"/>
</dbReference>
<dbReference type="HAMAP" id="MF_00527">
    <property type="entry name" value="3MGH"/>
    <property type="match status" value="1"/>
</dbReference>
<dbReference type="InterPro" id="IPR011034">
    <property type="entry name" value="Formyl_transferase-like_C_sf"/>
</dbReference>
<dbReference type="Proteomes" id="UP000177097">
    <property type="component" value="Unassembled WGS sequence"/>
</dbReference>
<reference evidence="6 7" key="1">
    <citation type="journal article" date="2016" name="Nat. Commun.">
        <title>Thousands of microbial genomes shed light on interconnected biogeochemical processes in an aquifer system.</title>
        <authorList>
            <person name="Anantharaman K."/>
            <person name="Brown C.T."/>
            <person name="Hug L.A."/>
            <person name="Sharon I."/>
            <person name="Castelle C.J."/>
            <person name="Probst A.J."/>
            <person name="Thomas B.C."/>
            <person name="Singh A."/>
            <person name="Wilkins M.J."/>
            <person name="Karaoz U."/>
            <person name="Brodie E.L."/>
            <person name="Williams K.H."/>
            <person name="Hubbard S.S."/>
            <person name="Banfield J.F."/>
        </authorList>
    </citation>
    <scope>NUCLEOTIDE SEQUENCE [LARGE SCALE GENOMIC DNA]</scope>
</reference>
<name>A0A1F7TYM9_9BACT</name>
<accession>A0A1F7TYM9</accession>
<proteinExistence type="inferred from homology"/>
<dbReference type="EMBL" id="MGDX01000017">
    <property type="protein sequence ID" value="OGL71115.1"/>
    <property type="molecule type" value="Genomic_DNA"/>
</dbReference>
<dbReference type="EC" id="3.2.2.-" evidence="5"/>
<dbReference type="Pfam" id="PF02245">
    <property type="entry name" value="Pur_DNA_glyco"/>
    <property type="match status" value="2"/>
</dbReference>
<evidence type="ECO:0000256" key="3">
    <source>
        <dbReference type="ARBA" id="ARBA00022801"/>
    </source>
</evidence>
<comment type="caution">
    <text evidence="6">The sequence shown here is derived from an EMBL/GenBank/DDBJ whole genome shotgun (WGS) entry which is preliminary data.</text>
</comment>
<evidence type="ECO:0000256" key="1">
    <source>
        <dbReference type="ARBA" id="ARBA00009232"/>
    </source>
</evidence>
<evidence type="ECO:0000256" key="2">
    <source>
        <dbReference type="ARBA" id="ARBA00022763"/>
    </source>
</evidence>
<protein>
    <recommendedName>
        <fullName evidence="5">Putative 3-methyladenine DNA glycosylase</fullName>
        <ecNumber evidence="5">3.2.2.-</ecNumber>
    </recommendedName>
</protein>
<dbReference type="InterPro" id="IPR003180">
    <property type="entry name" value="MPG"/>
</dbReference>
<keyword evidence="3 5" id="KW-0378">Hydrolase</keyword>
<gene>
    <name evidence="6" type="ORF">A3C17_01215</name>
</gene>
<dbReference type="STRING" id="1802389.A3C17_01215"/>
<keyword evidence="4 5" id="KW-0234">DNA repair</keyword>
<dbReference type="PANTHER" id="PTHR10429">
    <property type="entry name" value="DNA-3-METHYLADENINE GLYCOSYLASE"/>
    <property type="match status" value="1"/>
</dbReference>
<comment type="similarity">
    <text evidence="1 5">Belongs to the DNA glycosylase MPG family.</text>
</comment>
<dbReference type="PANTHER" id="PTHR10429:SF0">
    <property type="entry name" value="DNA-3-METHYLADENINE GLYCOSYLASE"/>
    <property type="match status" value="1"/>
</dbReference>
<evidence type="ECO:0000256" key="5">
    <source>
        <dbReference type="HAMAP-Rule" id="MF_00527"/>
    </source>
</evidence>
<dbReference type="Gene3D" id="3.10.300.10">
    <property type="entry name" value="Methylpurine-DNA glycosylase (MPG)"/>
    <property type="match status" value="2"/>
</dbReference>
<dbReference type="GO" id="GO:0003677">
    <property type="term" value="F:DNA binding"/>
    <property type="evidence" value="ECO:0007669"/>
    <property type="project" value="InterPro"/>
</dbReference>
<dbReference type="InterPro" id="IPR036995">
    <property type="entry name" value="MPG_sf"/>
</dbReference>
<sequence length="161" mass="18186">MNTLKEAQSLLGRRLMRRWRGKLISSVITEVEAYDGPMDKGSHAFRGQTKRNAPMFGPSGFWYVYLCYGVHWMLNYVVGDEGYPAAILIRSTSDVRGPGKLTAHFHISGAQNGTMAAPTSGLWIEDRAVHVTKNKMKTLPRVGIPYAQDWKDRPMRFILDV</sequence>
<dbReference type="SUPFAM" id="SSF50486">
    <property type="entry name" value="FMT C-terminal domain-like"/>
    <property type="match status" value="1"/>
</dbReference>
<evidence type="ECO:0000313" key="6">
    <source>
        <dbReference type="EMBL" id="OGL71115.1"/>
    </source>
</evidence>